<reference evidence="1" key="1">
    <citation type="submission" date="2013-05" db="EMBL/GenBank/DDBJ databases">
        <title>Genome assembly of Cystobacter fuscus DSM 2262.</title>
        <authorList>
            <person name="Sharma G."/>
            <person name="Khatri I."/>
            <person name="Kaur C."/>
            <person name="Mayilraj S."/>
            <person name="Subramanian S."/>
        </authorList>
    </citation>
    <scope>NUCLEOTIDE SEQUENCE [LARGE SCALE GENOMIC DNA]</scope>
    <source>
        <strain evidence="1">DSM 2262</strain>
    </source>
</reference>
<evidence type="ECO:0000313" key="2">
    <source>
        <dbReference type="Proteomes" id="UP000011682"/>
    </source>
</evidence>
<comment type="caution">
    <text evidence="1">The sequence shown here is derived from an EMBL/GenBank/DDBJ whole genome shotgun (WGS) entry which is preliminary data.</text>
</comment>
<keyword evidence="2" id="KW-1185">Reference proteome</keyword>
<dbReference type="Proteomes" id="UP000011682">
    <property type="component" value="Unassembled WGS sequence"/>
</dbReference>
<organism evidence="1 2">
    <name type="scientific">Cystobacter fuscus (strain ATCC 25194 / DSM 2262 / NBRC 100088 / M29)</name>
    <dbReference type="NCBI Taxonomy" id="1242864"/>
    <lineage>
        <taxon>Bacteria</taxon>
        <taxon>Pseudomonadati</taxon>
        <taxon>Myxococcota</taxon>
        <taxon>Myxococcia</taxon>
        <taxon>Myxococcales</taxon>
        <taxon>Cystobacterineae</taxon>
        <taxon>Archangiaceae</taxon>
        <taxon>Cystobacter</taxon>
    </lineage>
</organism>
<protein>
    <submittedName>
        <fullName evidence="1">Uncharacterized protein</fullName>
    </submittedName>
</protein>
<proteinExistence type="predicted"/>
<gene>
    <name evidence="1" type="ORF">D187_009122</name>
</gene>
<name>S9NXA2_CYSF2</name>
<dbReference type="EMBL" id="ANAH02000071">
    <property type="protein sequence ID" value="EPX55511.1"/>
    <property type="molecule type" value="Genomic_DNA"/>
</dbReference>
<evidence type="ECO:0000313" key="1">
    <source>
        <dbReference type="EMBL" id="EPX55511.1"/>
    </source>
</evidence>
<sequence length="46" mass="4957">MVDREALGPPPGGFPVKARRAVNILGEARFLSDPPRIATPERANSE</sequence>
<dbReference type="AlphaFoldDB" id="S9NXA2"/>
<accession>S9NXA2</accession>